<evidence type="ECO:0000313" key="1">
    <source>
        <dbReference type="EMBL" id="MCL6730150.1"/>
    </source>
</evidence>
<evidence type="ECO:0000313" key="2">
    <source>
        <dbReference type="Proteomes" id="UP001165342"/>
    </source>
</evidence>
<dbReference type="CDD" id="cd02440">
    <property type="entry name" value="AdoMet_MTases"/>
    <property type="match status" value="1"/>
</dbReference>
<keyword evidence="1" id="KW-0489">Methyltransferase</keyword>
<protein>
    <submittedName>
        <fullName evidence="1">Class I SAM-dependent methyltransferase</fullName>
    </submittedName>
</protein>
<name>A0ABT0S2Q0_9SPHN</name>
<dbReference type="Gene3D" id="3.40.50.150">
    <property type="entry name" value="Vaccinia Virus protein VP39"/>
    <property type="match status" value="1"/>
</dbReference>
<dbReference type="RefSeq" id="WP_249831652.1">
    <property type="nucleotide sequence ID" value="NZ_JAMGBE010000003.1"/>
</dbReference>
<keyword evidence="1" id="KW-0808">Transferase</keyword>
<dbReference type="Proteomes" id="UP001165342">
    <property type="component" value="Unassembled WGS sequence"/>
</dbReference>
<keyword evidence="2" id="KW-1185">Reference proteome</keyword>
<dbReference type="SUPFAM" id="SSF53335">
    <property type="entry name" value="S-adenosyl-L-methionine-dependent methyltransferases"/>
    <property type="match status" value="1"/>
</dbReference>
<dbReference type="Pfam" id="PF13489">
    <property type="entry name" value="Methyltransf_23"/>
    <property type="match status" value="1"/>
</dbReference>
<comment type="caution">
    <text evidence="1">The sequence shown here is derived from an EMBL/GenBank/DDBJ whole genome shotgun (WGS) entry which is preliminary data.</text>
</comment>
<gene>
    <name evidence="1" type="ORF">LZ538_08810</name>
</gene>
<sequence>MTRDEPYLFVERDRCPACLSQDVEVVYESRFNEGPVAIFVRDYYGIDPGVLGHARFSLRRCSNCSLLYQAWVGDERLLAELYGEWINESGDPAHDPVYTAVMAHPLESRDAHEMLSAAAFLGKEPCELCTLDHGMGWAMWARVARALGCRSYGTELSPSREEFARAHGIAVVPANVLPQQQFDFINTEQVMEHLPQLRETAERLRDALRPGGVLKISVPSADHVASVIQKLSGGHAALSCEELMPVQPLEHVNSFTSQSILTLAASLGLNVVRPSIPDRYAFLSRPGTLSARRFSNSVKELVRPFYTYRNRSNLYFWLQKGPA</sequence>
<dbReference type="GO" id="GO:0008168">
    <property type="term" value="F:methyltransferase activity"/>
    <property type="evidence" value="ECO:0007669"/>
    <property type="project" value="UniProtKB-KW"/>
</dbReference>
<dbReference type="GO" id="GO:0032259">
    <property type="term" value="P:methylation"/>
    <property type="evidence" value="ECO:0007669"/>
    <property type="project" value="UniProtKB-KW"/>
</dbReference>
<dbReference type="PANTHER" id="PTHR43861">
    <property type="entry name" value="TRANS-ACONITATE 2-METHYLTRANSFERASE-RELATED"/>
    <property type="match status" value="1"/>
</dbReference>
<dbReference type="InterPro" id="IPR029063">
    <property type="entry name" value="SAM-dependent_MTases_sf"/>
</dbReference>
<reference evidence="1" key="1">
    <citation type="submission" date="2022-05" db="EMBL/GenBank/DDBJ databases">
        <authorList>
            <person name="Jo J.-H."/>
            <person name="Im W.-T."/>
        </authorList>
    </citation>
    <scope>NUCLEOTIDE SEQUENCE</scope>
    <source>
        <strain evidence="1">SE220</strain>
    </source>
</reference>
<organism evidence="1 2">
    <name type="scientific">Sphingomonas hankyongi</name>
    <dbReference type="NCBI Taxonomy" id="2908209"/>
    <lineage>
        <taxon>Bacteria</taxon>
        <taxon>Pseudomonadati</taxon>
        <taxon>Pseudomonadota</taxon>
        <taxon>Alphaproteobacteria</taxon>
        <taxon>Sphingomonadales</taxon>
        <taxon>Sphingomonadaceae</taxon>
        <taxon>Sphingomonas</taxon>
    </lineage>
</organism>
<accession>A0ABT0S2Q0</accession>
<proteinExistence type="predicted"/>
<dbReference type="EMBL" id="JAMGBE010000003">
    <property type="protein sequence ID" value="MCL6730150.1"/>
    <property type="molecule type" value="Genomic_DNA"/>
</dbReference>